<keyword evidence="1" id="KW-0813">Transport</keyword>
<reference evidence="9 10" key="1">
    <citation type="journal article" date="2022" name="Microbiol. Resour. Announc.">
        <title>Complete Genome Sequence of the Hyperthermophilic and Acidophilic Archaeon Saccharolobus caldissimus Strain HS-3T.</title>
        <authorList>
            <person name="Sakai H.D."/>
            <person name="Kurosawa N."/>
        </authorList>
    </citation>
    <scope>NUCLEOTIDE SEQUENCE [LARGE SCALE GENOMIC DNA]</scope>
    <source>
        <strain evidence="9 10">JCM32116</strain>
    </source>
</reference>
<feature type="transmembrane region" description="Helical" evidence="7">
    <location>
        <begin position="215"/>
        <end position="233"/>
    </location>
</feature>
<evidence type="ECO:0000313" key="9">
    <source>
        <dbReference type="EMBL" id="BDB98617.1"/>
    </source>
</evidence>
<feature type="transmembrane region" description="Helical" evidence="7">
    <location>
        <begin position="367"/>
        <end position="385"/>
    </location>
</feature>
<keyword evidence="2" id="KW-0004">4Fe-4S</keyword>
<feature type="transmembrane region" description="Helical" evidence="7">
    <location>
        <begin position="326"/>
        <end position="347"/>
    </location>
</feature>
<accession>A0AAQ4CS36</accession>
<feature type="transmembrane region" description="Helical" evidence="7">
    <location>
        <begin position="176"/>
        <end position="203"/>
    </location>
</feature>
<sequence>MNINKFILEKSYKLISLVSNNIYVFIAGLVILIPFITFQVILVSLILVGFLFQNLYMKRNSSTVYVYVTLDSLLILINILLIIFIKNILNMNNLEFCLLFPLSYTLYRIKHKIKNRKANYLDNPKITFTLMLSTLILAWLSGGVVDYLTGYVSSSDLFQQFGFFTPNSPVNVIMDFLSLFATITATPWFMIVMGIWLGILGFFKVLETNTIENRIRLLLMMFAYAFYSIWLPSFSPISNNVPYIPYMWFNGLGTYGPVEPSYLLDGILGTFIVTAILSFLFGSRQICSVTCTAPFMLQGTFMDSLKKYNRSSKIGRKTLTSKIGKWYRYVMILTWSSLITFALISYLDYEKVINITILGNDPTMFYASLYFNVIWYLQFILIPFVGNYSCVNSGICAWGSFNQFFGYLGFFKLKVKDPSACLKCKTVDCANACPVGITDMRASFIKKGEFKSLKCIGIGDCVEACPYNNIIFYDVRQWLKNKIKI</sequence>
<evidence type="ECO:0000313" key="10">
    <source>
        <dbReference type="Proteomes" id="UP001319921"/>
    </source>
</evidence>
<evidence type="ECO:0000256" key="4">
    <source>
        <dbReference type="ARBA" id="ARBA00022982"/>
    </source>
</evidence>
<dbReference type="EMBL" id="AP025226">
    <property type="protein sequence ID" value="BDB98617.1"/>
    <property type="molecule type" value="Genomic_DNA"/>
</dbReference>
<keyword evidence="7" id="KW-1133">Transmembrane helix</keyword>
<dbReference type="RefSeq" id="WP_229572460.1">
    <property type="nucleotide sequence ID" value="NZ_AP025226.1"/>
</dbReference>
<dbReference type="GO" id="GO:0051539">
    <property type="term" value="F:4 iron, 4 sulfur cluster binding"/>
    <property type="evidence" value="ECO:0007669"/>
    <property type="project" value="UniProtKB-KW"/>
</dbReference>
<evidence type="ECO:0000256" key="6">
    <source>
        <dbReference type="ARBA" id="ARBA00023014"/>
    </source>
</evidence>
<keyword evidence="7" id="KW-0472">Membrane</keyword>
<evidence type="ECO:0000256" key="1">
    <source>
        <dbReference type="ARBA" id="ARBA00022448"/>
    </source>
</evidence>
<dbReference type="AlphaFoldDB" id="A0AAQ4CS36"/>
<dbReference type="GO" id="GO:0005886">
    <property type="term" value="C:plasma membrane"/>
    <property type="evidence" value="ECO:0007669"/>
    <property type="project" value="TreeGrafter"/>
</dbReference>
<keyword evidence="5" id="KW-0408">Iron</keyword>
<dbReference type="InterPro" id="IPR017896">
    <property type="entry name" value="4Fe4S_Fe-S-bd"/>
</dbReference>
<evidence type="ECO:0000259" key="8">
    <source>
        <dbReference type="PROSITE" id="PS51379"/>
    </source>
</evidence>
<dbReference type="InterPro" id="IPR051684">
    <property type="entry name" value="Electron_Trans/Redox"/>
</dbReference>
<evidence type="ECO:0000256" key="3">
    <source>
        <dbReference type="ARBA" id="ARBA00022723"/>
    </source>
</evidence>
<feature type="domain" description="4Fe-4S ferredoxin-type" evidence="8">
    <location>
        <begin position="411"/>
        <end position="443"/>
    </location>
</feature>
<evidence type="ECO:0000256" key="2">
    <source>
        <dbReference type="ARBA" id="ARBA00022485"/>
    </source>
</evidence>
<dbReference type="Pfam" id="PF13237">
    <property type="entry name" value="Fer4_10"/>
    <property type="match status" value="1"/>
</dbReference>
<evidence type="ECO:0000256" key="5">
    <source>
        <dbReference type="ARBA" id="ARBA00023004"/>
    </source>
</evidence>
<feature type="transmembrane region" description="Helical" evidence="7">
    <location>
        <begin position="22"/>
        <end position="52"/>
    </location>
</feature>
<feature type="transmembrane region" description="Helical" evidence="7">
    <location>
        <begin position="262"/>
        <end position="281"/>
    </location>
</feature>
<name>A0AAQ4CS36_9CREN</name>
<proteinExistence type="predicted"/>
<organism evidence="9 10">
    <name type="scientific">Saccharolobus caldissimus</name>
    <dbReference type="NCBI Taxonomy" id="1702097"/>
    <lineage>
        <taxon>Archaea</taxon>
        <taxon>Thermoproteota</taxon>
        <taxon>Thermoprotei</taxon>
        <taxon>Sulfolobales</taxon>
        <taxon>Sulfolobaceae</taxon>
        <taxon>Saccharolobus</taxon>
    </lineage>
</organism>
<dbReference type="Gene3D" id="3.30.70.20">
    <property type="match status" value="1"/>
</dbReference>
<dbReference type="SUPFAM" id="SSF54862">
    <property type="entry name" value="4Fe-4S ferredoxins"/>
    <property type="match status" value="1"/>
</dbReference>
<dbReference type="GO" id="GO:0046872">
    <property type="term" value="F:metal ion binding"/>
    <property type="evidence" value="ECO:0007669"/>
    <property type="project" value="UniProtKB-KW"/>
</dbReference>
<keyword evidence="7" id="KW-0812">Transmembrane</keyword>
<keyword evidence="3" id="KW-0479">Metal-binding</keyword>
<feature type="transmembrane region" description="Helical" evidence="7">
    <location>
        <begin position="128"/>
        <end position="148"/>
    </location>
</feature>
<dbReference type="Proteomes" id="UP001319921">
    <property type="component" value="Chromosome"/>
</dbReference>
<dbReference type="GeneID" id="68866369"/>
<keyword evidence="10" id="KW-1185">Reference proteome</keyword>
<feature type="transmembrane region" description="Helical" evidence="7">
    <location>
        <begin position="64"/>
        <end position="85"/>
    </location>
</feature>
<protein>
    <submittedName>
        <fullName evidence="9">4Fe-4S ferredoxin</fullName>
    </submittedName>
</protein>
<dbReference type="KEGG" id="scas:SACC_16340"/>
<dbReference type="PROSITE" id="PS51379">
    <property type="entry name" value="4FE4S_FER_2"/>
    <property type="match status" value="2"/>
</dbReference>
<dbReference type="PANTHER" id="PTHR30176:SF3">
    <property type="entry name" value="FERREDOXIN-TYPE PROTEIN NAPH"/>
    <property type="match status" value="1"/>
</dbReference>
<keyword evidence="6" id="KW-0411">Iron-sulfur</keyword>
<gene>
    <name evidence="9" type="ORF">SACC_16340</name>
</gene>
<dbReference type="PANTHER" id="PTHR30176">
    <property type="entry name" value="FERREDOXIN-TYPE PROTEIN NAPH"/>
    <property type="match status" value="1"/>
</dbReference>
<keyword evidence="4" id="KW-0249">Electron transport</keyword>
<feature type="domain" description="4Fe-4S ferredoxin-type" evidence="8">
    <location>
        <begin position="446"/>
        <end position="475"/>
    </location>
</feature>
<evidence type="ECO:0000256" key="7">
    <source>
        <dbReference type="SAM" id="Phobius"/>
    </source>
</evidence>